<evidence type="ECO:0000256" key="1">
    <source>
        <dbReference type="SAM" id="MobiDB-lite"/>
    </source>
</evidence>
<reference evidence="3" key="1">
    <citation type="journal article" date="2019" name="Int. J. Syst. Evol. Microbiol.">
        <title>The Global Catalogue of Microorganisms (GCM) 10K type strain sequencing project: providing services to taxonomists for standard genome sequencing and annotation.</title>
        <authorList>
            <consortium name="The Broad Institute Genomics Platform"/>
            <consortium name="The Broad Institute Genome Sequencing Center for Infectious Disease"/>
            <person name="Wu L."/>
            <person name="Ma J."/>
        </authorList>
    </citation>
    <scope>NUCLEOTIDE SEQUENCE [LARGE SCALE GENOMIC DNA]</scope>
    <source>
        <strain evidence="3">CCUG 62793</strain>
    </source>
</reference>
<organism evidence="2 3">
    <name type="scientific">Delftia deserti</name>
    <dbReference type="NCBI Taxonomy" id="1651218"/>
    <lineage>
        <taxon>Bacteria</taxon>
        <taxon>Pseudomonadati</taxon>
        <taxon>Pseudomonadota</taxon>
        <taxon>Betaproteobacteria</taxon>
        <taxon>Burkholderiales</taxon>
        <taxon>Comamonadaceae</taxon>
        <taxon>Delftia</taxon>
    </lineage>
</organism>
<feature type="non-terminal residue" evidence="2">
    <location>
        <position position="1"/>
    </location>
</feature>
<dbReference type="EMBL" id="JBHUIG010000060">
    <property type="protein sequence ID" value="MFD2323496.1"/>
    <property type="molecule type" value="Genomic_DNA"/>
</dbReference>
<dbReference type="RefSeq" id="WP_386849686.1">
    <property type="nucleotide sequence ID" value="NZ_JBHUIG010000060.1"/>
</dbReference>
<protein>
    <recommendedName>
        <fullName evidence="4">Single-stranded DNA-binding protein</fullName>
    </recommendedName>
</protein>
<sequence>AAREAENVSNYLSETGKYKGKFTRAEKLVSTKKGTHGIGFTFETDSKQTTRFDIWTMNAQNEYLGGFKAVNAIMACMKLKSLSEGRAEVERYDYEAKQRYKEEADVFPDLVGKPIGLVLVNTEYEKMRDGQKTGETGWRLELVAPFEAATGFTASEILDRATQAKKLDALASMLADRPLKNRPAPRQSAGHAQNGGPPAGHPANAGFAPSDDDFPY</sequence>
<feature type="region of interest" description="Disordered" evidence="1">
    <location>
        <begin position="174"/>
        <end position="216"/>
    </location>
</feature>
<feature type="compositionally biased region" description="Low complexity" evidence="1">
    <location>
        <begin position="189"/>
        <end position="209"/>
    </location>
</feature>
<proteinExistence type="predicted"/>
<gene>
    <name evidence="2" type="ORF">ACFSPV_32915</name>
</gene>
<keyword evidence="3" id="KW-1185">Reference proteome</keyword>
<accession>A0ABW5F0V6</accession>
<evidence type="ECO:0000313" key="2">
    <source>
        <dbReference type="EMBL" id="MFD2323496.1"/>
    </source>
</evidence>
<dbReference type="Proteomes" id="UP001597287">
    <property type="component" value="Unassembled WGS sequence"/>
</dbReference>
<evidence type="ECO:0008006" key="4">
    <source>
        <dbReference type="Google" id="ProtNLM"/>
    </source>
</evidence>
<name>A0ABW5F0V6_9BURK</name>
<comment type="caution">
    <text evidence="2">The sequence shown here is derived from an EMBL/GenBank/DDBJ whole genome shotgun (WGS) entry which is preliminary data.</text>
</comment>
<evidence type="ECO:0000313" key="3">
    <source>
        <dbReference type="Proteomes" id="UP001597287"/>
    </source>
</evidence>